<dbReference type="Pfam" id="PF13377">
    <property type="entry name" value="Peripla_BP_3"/>
    <property type="match status" value="1"/>
</dbReference>
<evidence type="ECO:0000256" key="3">
    <source>
        <dbReference type="ARBA" id="ARBA00023163"/>
    </source>
</evidence>
<dbReference type="PROSITE" id="PS50932">
    <property type="entry name" value="HTH_LACI_2"/>
    <property type="match status" value="1"/>
</dbReference>
<keyword evidence="6" id="KW-1185">Reference proteome</keyword>
<feature type="domain" description="HTH lacI-type" evidence="4">
    <location>
        <begin position="15"/>
        <end position="69"/>
    </location>
</feature>
<accession>A0A6L8V4Z5</accession>
<keyword evidence="1" id="KW-0805">Transcription regulation</keyword>
<protein>
    <submittedName>
        <fullName evidence="5">LacI family DNA-binding transcriptional regulator</fullName>
    </submittedName>
</protein>
<dbReference type="AlphaFoldDB" id="A0A6L8V4Z5"/>
<proteinExistence type="predicted"/>
<dbReference type="CDD" id="cd01392">
    <property type="entry name" value="HTH_LacI"/>
    <property type="match status" value="1"/>
</dbReference>
<gene>
    <name evidence="5" type="ORF">GQF01_21240</name>
</gene>
<dbReference type="Gene3D" id="3.40.50.2300">
    <property type="match status" value="2"/>
</dbReference>
<dbReference type="PANTHER" id="PTHR30146:SF109">
    <property type="entry name" value="HTH-TYPE TRANSCRIPTIONAL REGULATOR GALS"/>
    <property type="match status" value="1"/>
</dbReference>
<dbReference type="Proteomes" id="UP000481087">
    <property type="component" value="Unassembled WGS sequence"/>
</dbReference>
<dbReference type="GO" id="GO:0003700">
    <property type="term" value="F:DNA-binding transcription factor activity"/>
    <property type="evidence" value="ECO:0007669"/>
    <property type="project" value="TreeGrafter"/>
</dbReference>
<dbReference type="SUPFAM" id="SSF47413">
    <property type="entry name" value="lambda repressor-like DNA-binding domains"/>
    <property type="match status" value="1"/>
</dbReference>
<evidence type="ECO:0000256" key="1">
    <source>
        <dbReference type="ARBA" id="ARBA00023015"/>
    </source>
</evidence>
<dbReference type="EMBL" id="WTUZ01000022">
    <property type="protein sequence ID" value="MZQ84636.1"/>
    <property type="molecule type" value="Genomic_DNA"/>
</dbReference>
<dbReference type="InterPro" id="IPR010982">
    <property type="entry name" value="Lambda_DNA-bd_dom_sf"/>
</dbReference>
<dbReference type="InterPro" id="IPR000843">
    <property type="entry name" value="HTH_LacI"/>
</dbReference>
<comment type="caution">
    <text evidence="5">The sequence shown here is derived from an EMBL/GenBank/DDBJ whole genome shotgun (WGS) entry which is preliminary data.</text>
</comment>
<dbReference type="GO" id="GO:0000976">
    <property type="term" value="F:transcription cis-regulatory region binding"/>
    <property type="evidence" value="ECO:0007669"/>
    <property type="project" value="TreeGrafter"/>
</dbReference>
<dbReference type="SUPFAM" id="SSF53822">
    <property type="entry name" value="Periplasmic binding protein-like I"/>
    <property type="match status" value="1"/>
</dbReference>
<dbReference type="InterPro" id="IPR046335">
    <property type="entry name" value="LacI/GalR-like_sensor"/>
</dbReference>
<sequence>MLTTRWNHVPIRKDVTQKTIAKELGLTVQTVSKALKGKPGMSETTRQLILETMEQRGYFTKDQIRSLRAEHISPYPVEKMRFLLAQTEASLNYHARLIGGLQDRFASFGHHIEVCMLPTSIRSSEMSGWLEERGIAYTDGIFIAPSLTPKSWEDELLKLPIPKILLSYPPLGTKVDSVIWDIYEATFQAVAYLRSIGHVHIMYVGDTHQQRGFILRWQAFQHAMNEFEAAIDPRLHSIDARNTNPHWLEDLRAKLLRHAPTALICGVDGEVPAVYQLCTELGLRIPEDISLIGMLNEQPASLPEFTRPLLSVRETGYRAADRMLWRIANPTLPCEHIRIQGELWIGGTTAENLKPSNAQLPQ</sequence>
<evidence type="ECO:0000259" key="4">
    <source>
        <dbReference type="PROSITE" id="PS50932"/>
    </source>
</evidence>
<dbReference type="Gene3D" id="1.10.260.40">
    <property type="entry name" value="lambda repressor-like DNA-binding domains"/>
    <property type="match status" value="1"/>
</dbReference>
<evidence type="ECO:0000313" key="6">
    <source>
        <dbReference type="Proteomes" id="UP000481087"/>
    </source>
</evidence>
<organism evidence="5 6">
    <name type="scientific">Paenibacillus silvestris</name>
    <dbReference type="NCBI Taxonomy" id="2606219"/>
    <lineage>
        <taxon>Bacteria</taxon>
        <taxon>Bacillati</taxon>
        <taxon>Bacillota</taxon>
        <taxon>Bacilli</taxon>
        <taxon>Bacillales</taxon>
        <taxon>Paenibacillaceae</taxon>
        <taxon>Paenibacillus</taxon>
    </lineage>
</organism>
<dbReference type="SMART" id="SM00354">
    <property type="entry name" value="HTH_LACI"/>
    <property type="match status" value="1"/>
</dbReference>
<keyword evidence="3" id="KW-0804">Transcription</keyword>
<evidence type="ECO:0000313" key="5">
    <source>
        <dbReference type="EMBL" id="MZQ84636.1"/>
    </source>
</evidence>
<dbReference type="PANTHER" id="PTHR30146">
    <property type="entry name" value="LACI-RELATED TRANSCRIPTIONAL REPRESSOR"/>
    <property type="match status" value="1"/>
</dbReference>
<dbReference type="InterPro" id="IPR028082">
    <property type="entry name" value="Peripla_BP_I"/>
</dbReference>
<evidence type="ECO:0000256" key="2">
    <source>
        <dbReference type="ARBA" id="ARBA00023125"/>
    </source>
</evidence>
<keyword evidence="2 5" id="KW-0238">DNA-binding</keyword>
<reference evidence="5 6" key="1">
    <citation type="submission" date="2019-12" db="EMBL/GenBank/DDBJ databases">
        <title>Paenibacillus sp. nov. sp. isolated from soil.</title>
        <authorList>
            <person name="Kim J."/>
            <person name="Jeong S.E."/>
            <person name="Jung H.S."/>
            <person name="Jeon C.O."/>
        </authorList>
    </citation>
    <scope>NUCLEOTIDE SEQUENCE [LARGE SCALE GENOMIC DNA]</scope>
    <source>
        <strain evidence="5 6">5J-6</strain>
    </source>
</reference>
<name>A0A6L8V4Z5_9BACL</name>